<evidence type="ECO:0000313" key="9">
    <source>
        <dbReference type="Proteomes" id="UP000316988"/>
    </source>
</evidence>
<feature type="transmembrane region" description="Helical" evidence="6">
    <location>
        <begin position="396"/>
        <end position="418"/>
    </location>
</feature>
<feature type="transmembrane region" description="Helical" evidence="6">
    <location>
        <begin position="295"/>
        <end position="318"/>
    </location>
</feature>
<gene>
    <name evidence="8" type="ORF">FNM00_17895</name>
</gene>
<evidence type="ECO:0000256" key="3">
    <source>
        <dbReference type="ARBA" id="ARBA00022692"/>
    </source>
</evidence>
<evidence type="ECO:0000256" key="5">
    <source>
        <dbReference type="ARBA" id="ARBA00023136"/>
    </source>
</evidence>
<feature type="transmembrane region" description="Helical" evidence="6">
    <location>
        <begin position="41"/>
        <end position="65"/>
    </location>
</feature>
<feature type="transmembrane region" description="Helical" evidence="6">
    <location>
        <begin position="165"/>
        <end position="187"/>
    </location>
</feature>
<dbReference type="PROSITE" id="PS50850">
    <property type="entry name" value="MFS"/>
    <property type="match status" value="1"/>
</dbReference>
<feature type="transmembrane region" description="Helical" evidence="6">
    <location>
        <begin position="251"/>
        <end position="274"/>
    </location>
</feature>
<feature type="transmembrane region" description="Helical" evidence="6">
    <location>
        <begin position="365"/>
        <end position="384"/>
    </location>
</feature>
<keyword evidence="4 6" id="KW-1133">Transmembrane helix</keyword>
<feature type="transmembrane region" description="Helical" evidence="6">
    <location>
        <begin position="430"/>
        <end position="451"/>
    </location>
</feature>
<dbReference type="InterPro" id="IPR011701">
    <property type="entry name" value="MFS"/>
</dbReference>
<dbReference type="Pfam" id="PF07690">
    <property type="entry name" value="MFS_1"/>
    <property type="match status" value="2"/>
</dbReference>
<dbReference type="Proteomes" id="UP000316988">
    <property type="component" value="Unassembled WGS sequence"/>
</dbReference>
<feature type="transmembrane region" description="Helical" evidence="6">
    <location>
        <begin position="133"/>
        <end position="153"/>
    </location>
</feature>
<keyword evidence="9" id="KW-1185">Reference proteome</keyword>
<protein>
    <submittedName>
        <fullName evidence="8">MFS transporter</fullName>
    </submittedName>
</protein>
<proteinExistence type="predicted"/>
<feature type="transmembrane region" description="Helical" evidence="6">
    <location>
        <begin position="226"/>
        <end position="245"/>
    </location>
</feature>
<dbReference type="PANTHER" id="PTHR42718:SF9">
    <property type="entry name" value="MAJOR FACILITATOR SUPERFAMILY MULTIDRUG TRANSPORTER MFSC"/>
    <property type="match status" value="1"/>
</dbReference>
<feature type="transmembrane region" description="Helical" evidence="6">
    <location>
        <begin position="338"/>
        <end position="358"/>
    </location>
</feature>
<comment type="subcellular location">
    <subcellularLocation>
        <location evidence="1">Cell membrane</location>
        <topology evidence="1">Multi-pass membrane protein</topology>
    </subcellularLocation>
</comment>
<dbReference type="PANTHER" id="PTHR42718">
    <property type="entry name" value="MAJOR FACILITATOR SUPERFAMILY MULTIDRUG TRANSPORTER MFSC"/>
    <property type="match status" value="1"/>
</dbReference>
<name>A0A554RI04_9ACTN</name>
<evidence type="ECO:0000256" key="4">
    <source>
        <dbReference type="ARBA" id="ARBA00022989"/>
    </source>
</evidence>
<keyword evidence="2" id="KW-0813">Transport</keyword>
<feature type="transmembrane region" description="Helical" evidence="6">
    <location>
        <begin position="463"/>
        <end position="484"/>
    </location>
</feature>
<evidence type="ECO:0000256" key="2">
    <source>
        <dbReference type="ARBA" id="ARBA00022448"/>
    </source>
</evidence>
<dbReference type="OrthoDB" id="4484751at2"/>
<feature type="transmembrane region" description="Helical" evidence="6">
    <location>
        <begin position="108"/>
        <end position="127"/>
    </location>
</feature>
<dbReference type="Gene3D" id="1.20.1250.20">
    <property type="entry name" value="MFS general substrate transporter like domains"/>
    <property type="match status" value="2"/>
</dbReference>
<feature type="transmembrane region" description="Helical" evidence="6">
    <location>
        <begin position="77"/>
        <end position="96"/>
    </location>
</feature>
<dbReference type="AlphaFoldDB" id="A0A554RI04"/>
<dbReference type="InterPro" id="IPR036259">
    <property type="entry name" value="MFS_trans_sf"/>
</dbReference>
<evidence type="ECO:0000259" key="7">
    <source>
        <dbReference type="PROSITE" id="PS50850"/>
    </source>
</evidence>
<keyword evidence="3 6" id="KW-0812">Transmembrane</keyword>
<organism evidence="8 9">
    <name type="scientific">Aeromicrobium piscarium</name>
    <dbReference type="NCBI Taxonomy" id="2590901"/>
    <lineage>
        <taxon>Bacteria</taxon>
        <taxon>Bacillati</taxon>
        <taxon>Actinomycetota</taxon>
        <taxon>Actinomycetes</taxon>
        <taxon>Propionibacteriales</taxon>
        <taxon>Nocardioidaceae</taxon>
        <taxon>Aeromicrobium</taxon>
    </lineage>
</organism>
<keyword evidence="5 6" id="KW-0472">Membrane</keyword>
<dbReference type="GO" id="GO:0005886">
    <property type="term" value="C:plasma membrane"/>
    <property type="evidence" value="ECO:0007669"/>
    <property type="project" value="UniProtKB-SubCell"/>
</dbReference>
<evidence type="ECO:0000256" key="6">
    <source>
        <dbReference type="SAM" id="Phobius"/>
    </source>
</evidence>
<accession>A0A554RI04</accession>
<dbReference type="SUPFAM" id="SSF103473">
    <property type="entry name" value="MFS general substrate transporter"/>
    <property type="match status" value="2"/>
</dbReference>
<dbReference type="EMBL" id="VLNT01000028">
    <property type="protein sequence ID" value="TSD53787.1"/>
    <property type="molecule type" value="Genomic_DNA"/>
</dbReference>
<comment type="caution">
    <text evidence="8">The sequence shown here is derived from an EMBL/GenBank/DDBJ whole genome shotgun (WGS) entry which is preliminary data.</text>
</comment>
<reference evidence="8 9" key="1">
    <citation type="submission" date="2019-07" db="EMBL/GenBank/DDBJ databases">
        <authorList>
            <person name="Zhao L.H."/>
        </authorList>
    </citation>
    <scope>NUCLEOTIDE SEQUENCE [LARGE SCALE GENOMIC DNA]</scope>
    <source>
        <strain evidence="8 9">Co35</strain>
    </source>
</reference>
<dbReference type="CDD" id="cd17504">
    <property type="entry name" value="MFS_MMR_MDR_like"/>
    <property type="match status" value="1"/>
</dbReference>
<dbReference type="InterPro" id="IPR020846">
    <property type="entry name" value="MFS_dom"/>
</dbReference>
<evidence type="ECO:0000313" key="8">
    <source>
        <dbReference type="EMBL" id="TSD53787.1"/>
    </source>
</evidence>
<evidence type="ECO:0000256" key="1">
    <source>
        <dbReference type="ARBA" id="ARBA00004651"/>
    </source>
</evidence>
<feature type="transmembrane region" description="Helical" evidence="6">
    <location>
        <begin position="193"/>
        <end position="214"/>
    </location>
</feature>
<dbReference type="GO" id="GO:0022857">
    <property type="term" value="F:transmembrane transporter activity"/>
    <property type="evidence" value="ECO:0007669"/>
    <property type="project" value="InterPro"/>
</dbReference>
<sequence>MITDVDPVRVRTTRTGGRAVILASVVRRISARSEDRTTYRATFAVLAAATVSFSLVQSMTIPVIAQIQDHFSTTQATSTWVLTAYLLSASVATPIVGRLGDAVGKEKMLVFSVGSLALGSLVAALAPTIEVMIAARVIQGIGGGVLPISFGIIRDEFPEKKVAGAISVTSSLMAVGMGIGIVVAGPLVDYLGYAWLFWLPCAVTGVTALIAVFVVPPSPVRRPGRVSFVSAVLLSGWLVCLLLAVSQGGQWGWSSVIVIALFAGAVLLGLCWALTETRVRVPLVDMRMMRRTAVWTTNLVALLVGMGMYASFGFTPQFNQTPQSAGYGFGASVTESGLLMLPAAVMTFVAGVVASRIADRIGPKAVVAGGSAIACGGLLMQGLWHGERWQMLVANGLAGLGIGLAFACLAALIVGAVPADQTGIASGMNANIRTIGGAIGSAVMAGIVTAHATPEGLPVEAGYTIGFLALAGAFAVATLCALAIPVRSEEELEDALLHDGLNGESR</sequence>
<feature type="domain" description="Major facilitator superfamily (MFS) profile" evidence="7">
    <location>
        <begin position="42"/>
        <end position="489"/>
    </location>
</feature>